<proteinExistence type="predicted"/>
<dbReference type="EMBL" id="QEAP01000168">
    <property type="protein sequence ID" value="TPX73728.1"/>
    <property type="molecule type" value="Genomic_DNA"/>
</dbReference>
<dbReference type="OrthoDB" id="2138647at2759"/>
<protein>
    <recommendedName>
        <fullName evidence="4">Ser-Thr-rich glycosyl-phosphatidyl-inositol-anchored membrane family-domain-containing protein</fullName>
    </recommendedName>
</protein>
<reference evidence="2 3" key="1">
    <citation type="journal article" date="2019" name="Sci. Rep.">
        <title>Comparative genomics of chytrid fungi reveal insights into the obligate biotrophic and pathogenic lifestyle of Synchytrium endobioticum.</title>
        <authorList>
            <person name="van de Vossenberg B.T.L.H."/>
            <person name="Warris S."/>
            <person name="Nguyen H.D.T."/>
            <person name="van Gent-Pelzer M.P.E."/>
            <person name="Joly D.L."/>
            <person name="van de Geest H.C."/>
            <person name="Bonants P.J.M."/>
            <person name="Smith D.S."/>
            <person name="Levesque C.A."/>
            <person name="van der Lee T.A.J."/>
        </authorList>
    </citation>
    <scope>NUCLEOTIDE SEQUENCE [LARGE SCALE GENOMIC DNA]</scope>
    <source>
        <strain evidence="2 3">CBS 675.73</strain>
    </source>
</reference>
<accession>A0A507FEK4</accession>
<keyword evidence="3" id="KW-1185">Reference proteome</keyword>
<organism evidence="2 3">
    <name type="scientific">Chytriomyces confervae</name>
    <dbReference type="NCBI Taxonomy" id="246404"/>
    <lineage>
        <taxon>Eukaryota</taxon>
        <taxon>Fungi</taxon>
        <taxon>Fungi incertae sedis</taxon>
        <taxon>Chytridiomycota</taxon>
        <taxon>Chytridiomycota incertae sedis</taxon>
        <taxon>Chytridiomycetes</taxon>
        <taxon>Chytridiales</taxon>
        <taxon>Chytriomycetaceae</taxon>
        <taxon>Chytriomyces</taxon>
    </lineage>
</organism>
<keyword evidence="1" id="KW-0732">Signal</keyword>
<feature type="signal peptide" evidence="1">
    <location>
        <begin position="1"/>
        <end position="16"/>
    </location>
</feature>
<name>A0A507FEK4_9FUNG</name>
<evidence type="ECO:0000313" key="3">
    <source>
        <dbReference type="Proteomes" id="UP000320333"/>
    </source>
</evidence>
<comment type="caution">
    <text evidence="2">The sequence shown here is derived from an EMBL/GenBank/DDBJ whole genome shotgun (WGS) entry which is preliminary data.</text>
</comment>
<feature type="chain" id="PRO_5021432323" description="Ser-Thr-rich glycosyl-phosphatidyl-inositol-anchored membrane family-domain-containing protein" evidence="1">
    <location>
        <begin position="17"/>
        <end position="212"/>
    </location>
</feature>
<evidence type="ECO:0000256" key="1">
    <source>
        <dbReference type="SAM" id="SignalP"/>
    </source>
</evidence>
<gene>
    <name evidence="2" type="ORF">CcCBS67573_g05009</name>
</gene>
<dbReference type="Proteomes" id="UP000320333">
    <property type="component" value="Unassembled WGS sequence"/>
</dbReference>
<evidence type="ECO:0008006" key="4">
    <source>
        <dbReference type="Google" id="ProtNLM"/>
    </source>
</evidence>
<sequence length="212" mass="21008">MQLSFSLLALVSAVFAQTAAPAAPSSPAPAAPSTNGKQSITIISPTGNKAYTSGEPMTITWTNNADATDVDYQYTDITFELADASGGANKVTPLGLYFDTVGKNASVGLLEVTAPVPSGVKAGPAYCVRANIKGATGFTYYFSPTFPVGMAVGDVLKTSAPASANPTTAAGGAGSSGSASVSAASLPTTAAKSGAGSMAALFVVSSVTFFVL</sequence>
<dbReference type="AlphaFoldDB" id="A0A507FEK4"/>
<evidence type="ECO:0000313" key="2">
    <source>
        <dbReference type="EMBL" id="TPX73728.1"/>
    </source>
</evidence>